<dbReference type="Pfam" id="PF01032">
    <property type="entry name" value="FecCD"/>
    <property type="match status" value="1"/>
</dbReference>
<evidence type="ECO:0000313" key="9">
    <source>
        <dbReference type="EMBL" id="MPN23532.1"/>
    </source>
</evidence>
<comment type="similarity">
    <text evidence="2">Belongs to the binding-protein-dependent transport system permease family. FecCD subfamily.</text>
</comment>
<gene>
    <name evidence="9" type="primary">btuC_9</name>
    <name evidence="9" type="ORF">SDC9_170921</name>
</gene>
<keyword evidence="3" id="KW-0813">Transport</keyword>
<evidence type="ECO:0000256" key="6">
    <source>
        <dbReference type="ARBA" id="ARBA00022989"/>
    </source>
</evidence>
<sequence>MGSLAAVKDTDVYMLLPCFIIGIMPLYLLRWKLNVLSFGEEAQTMGLNINRLRMIVIICATLMTSSCIAVSGLIGWIGLVIPHLARAVAGPDYKKLLPYAVVTGGTFLLIIDDIARCASSLEVPLGILTSILGAPFFIYLLMYSRRGWN</sequence>
<evidence type="ECO:0000256" key="3">
    <source>
        <dbReference type="ARBA" id="ARBA00022448"/>
    </source>
</evidence>
<dbReference type="Gene3D" id="1.10.3470.10">
    <property type="entry name" value="ABC transporter involved in vitamin B12 uptake, BtuC"/>
    <property type="match status" value="1"/>
</dbReference>
<dbReference type="InterPro" id="IPR000522">
    <property type="entry name" value="ABC_transptr_permease_BtuC"/>
</dbReference>
<dbReference type="EMBL" id="VSSQ01072076">
    <property type="protein sequence ID" value="MPN23532.1"/>
    <property type="molecule type" value="Genomic_DNA"/>
</dbReference>
<reference evidence="9" key="1">
    <citation type="submission" date="2019-08" db="EMBL/GenBank/DDBJ databases">
        <authorList>
            <person name="Kucharzyk K."/>
            <person name="Murdoch R.W."/>
            <person name="Higgins S."/>
            <person name="Loffler F."/>
        </authorList>
    </citation>
    <scope>NUCLEOTIDE SEQUENCE</scope>
</reference>
<evidence type="ECO:0000256" key="7">
    <source>
        <dbReference type="ARBA" id="ARBA00023136"/>
    </source>
</evidence>
<accession>A0A645GC21</accession>
<dbReference type="GO" id="GO:0005886">
    <property type="term" value="C:plasma membrane"/>
    <property type="evidence" value="ECO:0007669"/>
    <property type="project" value="UniProtKB-SubCell"/>
</dbReference>
<dbReference type="PANTHER" id="PTHR30472">
    <property type="entry name" value="FERRIC ENTEROBACTIN TRANSPORT SYSTEM PERMEASE PROTEIN"/>
    <property type="match status" value="1"/>
</dbReference>
<dbReference type="AlphaFoldDB" id="A0A645GC21"/>
<keyword evidence="6 8" id="KW-1133">Transmembrane helix</keyword>
<feature type="transmembrane region" description="Helical" evidence="8">
    <location>
        <begin position="52"/>
        <end position="76"/>
    </location>
</feature>
<keyword evidence="4" id="KW-1003">Cell membrane</keyword>
<dbReference type="InterPro" id="IPR037294">
    <property type="entry name" value="ABC_BtuC-like"/>
</dbReference>
<dbReference type="GO" id="GO:0022857">
    <property type="term" value="F:transmembrane transporter activity"/>
    <property type="evidence" value="ECO:0007669"/>
    <property type="project" value="InterPro"/>
</dbReference>
<proteinExistence type="inferred from homology"/>
<dbReference type="PANTHER" id="PTHR30472:SF70">
    <property type="entry name" value="MOLYBDATE IMPORT SYSTEM PERMEASE PROTEIN MOLB"/>
    <property type="match status" value="1"/>
</dbReference>
<protein>
    <submittedName>
        <fullName evidence="9">Vitamin B12 import system permease protein BtuC</fullName>
    </submittedName>
</protein>
<evidence type="ECO:0000256" key="1">
    <source>
        <dbReference type="ARBA" id="ARBA00004651"/>
    </source>
</evidence>
<feature type="transmembrane region" description="Helical" evidence="8">
    <location>
        <begin position="12"/>
        <end position="31"/>
    </location>
</feature>
<feature type="transmembrane region" description="Helical" evidence="8">
    <location>
        <begin position="96"/>
        <end position="111"/>
    </location>
</feature>
<evidence type="ECO:0000256" key="8">
    <source>
        <dbReference type="SAM" id="Phobius"/>
    </source>
</evidence>
<evidence type="ECO:0000256" key="2">
    <source>
        <dbReference type="ARBA" id="ARBA00007935"/>
    </source>
</evidence>
<comment type="caution">
    <text evidence="9">The sequence shown here is derived from an EMBL/GenBank/DDBJ whole genome shotgun (WGS) entry which is preliminary data.</text>
</comment>
<organism evidence="9">
    <name type="scientific">bioreactor metagenome</name>
    <dbReference type="NCBI Taxonomy" id="1076179"/>
    <lineage>
        <taxon>unclassified sequences</taxon>
        <taxon>metagenomes</taxon>
        <taxon>ecological metagenomes</taxon>
    </lineage>
</organism>
<dbReference type="GO" id="GO:0033214">
    <property type="term" value="P:siderophore-iron import into cell"/>
    <property type="evidence" value="ECO:0007669"/>
    <property type="project" value="TreeGrafter"/>
</dbReference>
<name>A0A645GC21_9ZZZZ</name>
<comment type="subcellular location">
    <subcellularLocation>
        <location evidence="1">Cell membrane</location>
        <topology evidence="1">Multi-pass membrane protein</topology>
    </subcellularLocation>
</comment>
<keyword evidence="7 8" id="KW-0472">Membrane</keyword>
<dbReference type="CDD" id="cd06550">
    <property type="entry name" value="TM_ABC_iron-siderophores_like"/>
    <property type="match status" value="1"/>
</dbReference>
<evidence type="ECO:0000256" key="4">
    <source>
        <dbReference type="ARBA" id="ARBA00022475"/>
    </source>
</evidence>
<feature type="transmembrane region" description="Helical" evidence="8">
    <location>
        <begin position="123"/>
        <end position="143"/>
    </location>
</feature>
<dbReference type="SUPFAM" id="SSF81345">
    <property type="entry name" value="ABC transporter involved in vitamin B12 uptake, BtuC"/>
    <property type="match status" value="1"/>
</dbReference>
<keyword evidence="5 8" id="KW-0812">Transmembrane</keyword>
<evidence type="ECO:0000256" key="5">
    <source>
        <dbReference type="ARBA" id="ARBA00022692"/>
    </source>
</evidence>